<sequence length="202" mass="21712">MWILILCGLGVCEACGRAEYKTGSECCPMCPPGHCVYRHCTEFTSTTCMPCLPMTFTDKPQGQVRCQPCSVCDTGTASLDTVCGDCTNNTYSDGTFTSCRPHTQCKPWGRPAGKSGTRTHDAECSDAPSSPLLIAGLSLGVLAGITLPLVLIYRQRTSYGVANGLCWTPGHKQKGRCKHTHDSGTVDGLSWKAVKTPHEEEC</sequence>
<comment type="caution">
    <text evidence="4">The sequence shown here is derived from an EMBL/GenBank/DDBJ whole genome shotgun (WGS) entry which is preliminary data.</text>
</comment>
<proteinExistence type="predicted"/>
<dbReference type="PANTHER" id="PTHR46838">
    <property type="entry name" value="TUMOR NECROSIS FACTOR RECEPTOR SUPERFAMILY MEMBER 14"/>
    <property type="match status" value="1"/>
</dbReference>
<evidence type="ECO:0000313" key="4">
    <source>
        <dbReference type="EMBL" id="KAL2103396.1"/>
    </source>
</evidence>
<keyword evidence="2" id="KW-0732">Signal</keyword>
<dbReference type="Proteomes" id="UP001591681">
    <property type="component" value="Unassembled WGS sequence"/>
</dbReference>
<feature type="domain" description="TNFR-Cys" evidence="3">
    <location>
        <begin position="15"/>
        <end position="48"/>
    </location>
</feature>
<keyword evidence="5" id="KW-1185">Reference proteome</keyword>
<dbReference type="FunFam" id="2.10.50.10:FF:000007">
    <property type="entry name" value="TNF receptor superfamily member 14"/>
    <property type="match status" value="1"/>
</dbReference>
<dbReference type="PROSITE" id="PS00652">
    <property type="entry name" value="TNFR_NGFR_1"/>
    <property type="match status" value="1"/>
</dbReference>
<dbReference type="Pfam" id="PF00020">
    <property type="entry name" value="TNFR_c6"/>
    <property type="match status" value="1"/>
</dbReference>
<feature type="chain" id="PRO_5044819244" description="TNFR-Cys domain-containing protein" evidence="2">
    <location>
        <begin position="19"/>
        <end position="202"/>
    </location>
</feature>
<dbReference type="PANTHER" id="PTHR46838:SF1">
    <property type="entry name" value="TUMOR NECROSIS FACTOR RECEPTOR SUPERFAMILY MEMBER 14"/>
    <property type="match status" value="1"/>
</dbReference>
<evidence type="ECO:0000313" key="5">
    <source>
        <dbReference type="Proteomes" id="UP001591681"/>
    </source>
</evidence>
<dbReference type="EMBL" id="JBHFQA010000001">
    <property type="protein sequence ID" value="KAL2103396.1"/>
    <property type="molecule type" value="Genomic_DNA"/>
</dbReference>
<protein>
    <recommendedName>
        <fullName evidence="3">TNFR-Cys domain-containing protein</fullName>
    </recommendedName>
</protein>
<accession>A0ABD1KWQ9</accession>
<dbReference type="SMART" id="SM00208">
    <property type="entry name" value="TNFR"/>
    <property type="match status" value="3"/>
</dbReference>
<feature type="transmembrane region" description="Helical" evidence="1">
    <location>
        <begin position="132"/>
        <end position="153"/>
    </location>
</feature>
<keyword evidence="1" id="KW-0812">Transmembrane</keyword>
<dbReference type="Gene3D" id="2.10.50.10">
    <property type="entry name" value="Tumor Necrosis Factor Receptor, subunit A, domain 2"/>
    <property type="match status" value="2"/>
</dbReference>
<gene>
    <name evidence="4" type="ORF">ACEWY4_000264</name>
</gene>
<keyword evidence="1" id="KW-0472">Membrane</keyword>
<evidence type="ECO:0000256" key="1">
    <source>
        <dbReference type="SAM" id="Phobius"/>
    </source>
</evidence>
<dbReference type="AlphaFoldDB" id="A0ABD1KWQ9"/>
<evidence type="ECO:0000256" key="2">
    <source>
        <dbReference type="SAM" id="SignalP"/>
    </source>
</evidence>
<name>A0ABD1KWQ9_9TELE</name>
<reference evidence="4 5" key="1">
    <citation type="submission" date="2024-09" db="EMBL/GenBank/DDBJ databases">
        <title>A chromosome-level genome assembly of Gray's grenadier anchovy, Coilia grayii.</title>
        <authorList>
            <person name="Fu Z."/>
        </authorList>
    </citation>
    <scope>NUCLEOTIDE SEQUENCE [LARGE SCALE GENOMIC DNA]</scope>
    <source>
        <strain evidence="4">G4</strain>
        <tissue evidence="4">Muscle</tissue>
    </source>
</reference>
<evidence type="ECO:0000259" key="3">
    <source>
        <dbReference type="PROSITE" id="PS00652"/>
    </source>
</evidence>
<dbReference type="InterPro" id="IPR001368">
    <property type="entry name" value="TNFR/NGFR_Cys_rich_reg"/>
</dbReference>
<dbReference type="SUPFAM" id="SSF57586">
    <property type="entry name" value="TNF receptor-like"/>
    <property type="match status" value="1"/>
</dbReference>
<keyword evidence="1" id="KW-1133">Transmembrane helix</keyword>
<organism evidence="4 5">
    <name type="scientific">Coilia grayii</name>
    <name type="common">Gray's grenadier anchovy</name>
    <dbReference type="NCBI Taxonomy" id="363190"/>
    <lineage>
        <taxon>Eukaryota</taxon>
        <taxon>Metazoa</taxon>
        <taxon>Chordata</taxon>
        <taxon>Craniata</taxon>
        <taxon>Vertebrata</taxon>
        <taxon>Euteleostomi</taxon>
        <taxon>Actinopterygii</taxon>
        <taxon>Neopterygii</taxon>
        <taxon>Teleostei</taxon>
        <taxon>Clupei</taxon>
        <taxon>Clupeiformes</taxon>
        <taxon>Clupeoidei</taxon>
        <taxon>Engraulidae</taxon>
        <taxon>Coilinae</taxon>
        <taxon>Coilia</taxon>
    </lineage>
</organism>
<feature type="signal peptide" evidence="2">
    <location>
        <begin position="1"/>
        <end position="18"/>
    </location>
</feature>